<feature type="compositionally biased region" description="Polar residues" evidence="4">
    <location>
        <begin position="347"/>
        <end position="363"/>
    </location>
</feature>
<dbReference type="GO" id="GO:0005829">
    <property type="term" value="C:cytosol"/>
    <property type="evidence" value="ECO:0007669"/>
    <property type="project" value="TreeGrafter"/>
</dbReference>
<dbReference type="Pfam" id="PF13516">
    <property type="entry name" value="LRR_6"/>
    <property type="match status" value="5"/>
</dbReference>
<evidence type="ECO:0000256" key="3">
    <source>
        <dbReference type="ARBA" id="ARBA00022737"/>
    </source>
</evidence>
<reference evidence="5" key="1">
    <citation type="submission" date="2021-01" db="EMBL/GenBank/DDBJ databases">
        <authorList>
            <person name="Corre E."/>
            <person name="Pelletier E."/>
            <person name="Niang G."/>
            <person name="Scheremetjew M."/>
            <person name="Finn R."/>
            <person name="Kale V."/>
            <person name="Holt S."/>
            <person name="Cochrane G."/>
            <person name="Meng A."/>
            <person name="Brown T."/>
            <person name="Cohen L."/>
        </authorList>
    </citation>
    <scope>NUCLEOTIDE SEQUENCE</scope>
    <source>
        <strain evidence="5">CCAP979/52</strain>
    </source>
</reference>
<feature type="region of interest" description="Disordered" evidence="4">
    <location>
        <begin position="346"/>
        <end position="365"/>
    </location>
</feature>
<name>A0A7S0MZH7_9CRYP</name>
<dbReference type="EMBL" id="HBEZ01050665">
    <property type="protein sequence ID" value="CAD8652792.1"/>
    <property type="molecule type" value="Transcribed_RNA"/>
</dbReference>
<dbReference type="AlphaFoldDB" id="A0A7S0MZH7"/>
<dbReference type="GO" id="GO:0048471">
    <property type="term" value="C:perinuclear region of cytoplasm"/>
    <property type="evidence" value="ECO:0007669"/>
    <property type="project" value="TreeGrafter"/>
</dbReference>
<dbReference type="InterPro" id="IPR001611">
    <property type="entry name" value="Leu-rich_rpt"/>
</dbReference>
<dbReference type="PANTHER" id="PTHR24113">
    <property type="entry name" value="RAN GTPASE-ACTIVATING PROTEIN 1"/>
    <property type="match status" value="1"/>
</dbReference>
<dbReference type="PANTHER" id="PTHR24113:SF12">
    <property type="entry name" value="RAN GTPASE-ACTIVATING PROTEIN 1"/>
    <property type="match status" value="1"/>
</dbReference>
<evidence type="ECO:0000256" key="1">
    <source>
        <dbReference type="ARBA" id="ARBA00022468"/>
    </source>
</evidence>
<proteinExistence type="predicted"/>
<accession>A0A7S0MZH7</accession>
<protein>
    <submittedName>
        <fullName evidence="5">Uncharacterized protein</fullName>
    </submittedName>
</protein>
<dbReference type="InterPro" id="IPR032675">
    <property type="entry name" value="LRR_dom_sf"/>
</dbReference>
<evidence type="ECO:0000256" key="4">
    <source>
        <dbReference type="SAM" id="MobiDB-lite"/>
    </source>
</evidence>
<dbReference type="Gene3D" id="3.80.10.10">
    <property type="entry name" value="Ribonuclease Inhibitor"/>
    <property type="match status" value="3"/>
</dbReference>
<keyword evidence="2" id="KW-0433">Leucine-rich repeat</keyword>
<gene>
    <name evidence="5" type="ORF">CCUR1050_LOCUS27831</name>
</gene>
<dbReference type="InterPro" id="IPR027038">
    <property type="entry name" value="RanGap"/>
</dbReference>
<keyword evidence="1" id="KW-0343">GTPase activation</keyword>
<dbReference type="GO" id="GO:0031267">
    <property type="term" value="F:small GTPase binding"/>
    <property type="evidence" value="ECO:0007669"/>
    <property type="project" value="TreeGrafter"/>
</dbReference>
<dbReference type="SUPFAM" id="SSF52047">
    <property type="entry name" value="RNI-like"/>
    <property type="match status" value="2"/>
</dbReference>
<dbReference type="GO" id="GO:0005096">
    <property type="term" value="F:GTPase activator activity"/>
    <property type="evidence" value="ECO:0007669"/>
    <property type="project" value="UniProtKB-KW"/>
</dbReference>
<dbReference type="GO" id="GO:0005634">
    <property type="term" value="C:nucleus"/>
    <property type="evidence" value="ECO:0007669"/>
    <property type="project" value="TreeGrafter"/>
</dbReference>
<dbReference type="SMART" id="SM00368">
    <property type="entry name" value="LRR_RI"/>
    <property type="match status" value="7"/>
</dbReference>
<keyword evidence="3" id="KW-0677">Repeat</keyword>
<evidence type="ECO:0000313" key="5">
    <source>
        <dbReference type="EMBL" id="CAD8652792.1"/>
    </source>
</evidence>
<evidence type="ECO:0000256" key="2">
    <source>
        <dbReference type="ARBA" id="ARBA00022614"/>
    </source>
</evidence>
<dbReference type="GO" id="GO:0006913">
    <property type="term" value="P:nucleocytoplasmic transport"/>
    <property type="evidence" value="ECO:0007669"/>
    <property type="project" value="TreeGrafter"/>
</dbReference>
<organism evidence="5">
    <name type="scientific">Cryptomonas curvata</name>
    <dbReference type="NCBI Taxonomy" id="233186"/>
    <lineage>
        <taxon>Eukaryota</taxon>
        <taxon>Cryptophyceae</taxon>
        <taxon>Cryptomonadales</taxon>
        <taxon>Cryptomonadaceae</taxon>
        <taxon>Cryptomonas</taxon>
    </lineage>
</organism>
<sequence length="543" mass="56315">MQNLDLSGNGIGPRGIIALSNRLKKLPVLHKLNLSGNDIGPDGAMALSTHLEKLAALQNLDLSNNQLDPTSGTAVGKALALVTSLTALDIRGQDIGDGVWSVMSALLPRAAQLRVGPDGAVRVAIGVTDAGTSYMTLSGGKGLGPYGAGRLAVLLREACPPLLTALNLRGNQLGVAGWAAFGGELQRITSLTSLNGCGQYAAIRDGGLREVKLDKEWELGVWAARFLDRSASTLTTLDLRSNTLGPGGGTAIAGVLGLLTGLRSLDLRSNGLGAAGAVAVAEGLRSLTELRDLDMWDNGIGVEGVATVCSAAGNVAWTCLGVPFDVARSALLACGPVSGMNKPKVDMTSQSKMGPGDASNSCSGDDLDENVGQGQGSGKLGGWLEVRALLLAGGWSTALPWDAMFGLHLLYNELCSHETNTDALKTDAAAAGFTHVVVAVARTDAGKDTLVLAAAAAVAVALESSAGDDKLSLSHGVHWYCSRRLGFGFAPDDDFAKVDAGSWNHEADPLLSWIMDGQNSRYYSGIPLSKSKEYRKLVWGFCL</sequence>